<accession>A0AAU9C547</accession>
<dbReference type="GO" id="GO:0030145">
    <property type="term" value="F:manganese ion binding"/>
    <property type="evidence" value="ECO:0007669"/>
    <property type="project" value="InterPro"/>
</dbReference>
<protein>
    <recommendedName>
        <fullName evidence="2">protein-tyrosine-phosphatase</fullName>
        <ecNumber evidence="2">3.1.3.48</ecNumber>
    </recommendedName>
</protein>
<comment type="catalytic activity">
    <reaction evidence="4">
        <text>O-phospho-L-tyrosyl-[protein] + H2O = L-tyrosyl-[protein] + phosphate</text>
        <dbReference type="Rhea" id="RHEA:10684"/>
        <dbReference type="Rhea" id="RHEA-COMP:10136"/>
        <dbReference type="Rhea" id="RHEA-COMP:20101"/>
        <dbReference type="ChEBI" id="CHEBI:15377"/>
        <dbReference type="ChEBI" id="CHEBI:43474"/>
        <dbReference type="ChEBI" id="CHEBI:46858"/>
        <dbReference type="ChEBI" id="CHEBI:61978"/>
        <dbReference type="EC" id="3.1.3.48"/>
    </reaction>
</comment>
<evidence type="ECO:0000256" key="4">
    <source>
        <dbReference type="ARBA" id="ARBA00051722"/>
    </source>
</evidence>
<dbReference type="PIRSF" id="PIRSF016557">
    <property type="entry name" value="Caps_synth_CpsB"/>
    <property type="match status" value="1"/>
</dbReference>
<proteinExistence type="inferred from homology"/>
<comment type="similarity">
    <text evidence="1">Belongs to the metallo-dependent hydrolases superfamily. CpsB/CapC family.</text>
</comment>
<evidence type="ECO:0000256" key="1">
    <source>
        <dbReference type="ARBA" id="ARBA00005750"/>
    </source>
</evidence>
<dbReference type="InterPro" id="IPR016195">
    <property type="entry name" value="Pol/histidinol_Pase-like"/>
</dbReference>
<evidence type="ECO:0000256" key="3">
    <source>
        <dbReference type="ARBA" id="ARBA00022801"/>
    </source>
</evidence>
<keyword evidence="6" id="KW-1185">Reference proteome</keyword>
<dbReference type="PANTHER" id="PTHR39181:SF1">
    <property type="entry name" value="TYROSINE-PROTEIN PHOSPHATASE YWQE"/>
    <property type="match status" value="1"/>
</dbReference>
<dbReference type="AlphaFoldDB" id="A0AAU9C547"/>
<evidence type="ECO:0000313" key="5">
    <source>
        <dbReference type="EMBL" id="BCX82239.1"/>
    </source>
</evidence>
<evidence type="ECO:0000313" key="6">
    <source>
        <dbReference type="Proteomes" id="UP001321825"/>
    </source>
</evidence>
<sequence length="217" mass="24030">MLEMSQREGIGIQWLTPHLGRPPFDLPWPELQQRFQAFRQQVIQHGLAIEVHLAAEVHIGPHILTLVQQNALPCCGQWEGDPAFLLELPFERIPHGTINLIHWLTRQGVRPILAHPERLRPLQTDPGKLEAFVDAGCLVQVTAASLTGTFGARTYEAARVFLQAGQVHFLASDCHNLQRRPPGLRHGLAVATDLIGETAAKRLVSDNPARLLSSVCA</sequence>
<dbReference type="PANTHER" id="PTHR39181">
    <property type="entry name" value="TYROSINE-PROTEIN PHOSPHATASE YWQE"/>
    <property type="match status" value="1"/>
</dbReference>
<dbReference type="Proteomes" id="UP001321825">
    <property type="component" value="Chromosome"/>
</dbReference>
<gene>
    <name evidence="5" type="ORF">MIT9_P1824</name>
</gene>
<dbReference type="Gene3D" id="3.20.20.140">
    <property type="entry name" value="Metal-dependent hydrolases"/>
    <property type="match status" value="1"/>
</dbReference>
<name>A0AAU9C547_9GAMM</name>
<evidence type="ECO:0000256" key="2">
    <source>
        <dbReference type="ARBA" id="ARBA00013064"/>
    </source>
</evidence>
<dbReference type="EC" id="3.1.3.48" evidence="2"/>
<dbReference type="Pfam" id="PF19567">
    <property type="entry name" value="CpsB_CapC"/>
    <property type="match status" value="1"/>
</dbReference>
<dbReference type="EMBL" id="AP024714">
    <property type="protein sequence ID" value="BCX82239.1"/>
    <property type="molecule type" value="Genomic_DNA"/>
</dbReference>
<keyword evidence="3 5" id="KW-0378">Hydrolase</keyword>
<dbReference type="KEGG" id="mcau:MIT9_P1824"/>
<dbReference type="InterPro" id="IPR016667">
    <property type="entry name" value="Caps_polysacc_synth_CpsB/CapC"/>
</dbReference>
<reference evidence="6" key="1">
    <citation type="journal article" date="2024" name="Int. J. Syst. Evol. Microbiol.">
        <title>Methylomarinovum tepidoasis sp. nov., a moderately thermophilic methanotroph of the family Methylothermaceae isolated from a deep-sea hydrothermal field.</title>
        <authorList>
            <person name="Hirayama H."/>
            <person name="Takaki Y."/>
            <person name="Abe M."/>
            <person name="Miyazaki M."/>
            <person name="Uematsu K."/>
            <person name="Matsui Y."/>
            <person name="Takai K."/>
        </authorList>
    </citation>
    <scope>NUCLEOTIDE SEQUENCE [LARGE SCALE GENOMIC DNA]</scope>
    <source>
        <strain evidence="6">IT-9</strain>
    </source>
</reference>
<organism evidence="5 6">
    <name type="scientific">Methylomarinovum caldicuralii</name>
    <dbReference type="NCBI Taxonomy" id="438856"/>
    <lineage>
        <taxon>Bacteria</taxon>
        <taxon>Pseudomonadati</taxon>
        <taxon>Pseudomonadota</taxon>
        <taxon>Gammaproteobacteria</taxon>
        <taxon>Methylococcales</taxon>
        <taxon>Methylothermaceae</taxon>
        <taxon>Methylomarinovum</taxon>
    </lineage>
</organism>
<dbReference type="SUPFAM" id="SSF89550">
    <property type="entry name" value="PHP domain-like"/>
    <property type="match status" value="1"/>
</dbReference>
<dbReference type="GO" id="GO:0004725">
    <property type="term" value="F:protein tyrosine phosphatase activity"/>
    <property type="evidence" value="ECO:0007669"/>
    <property type="project" value="UniProtKB-EC"/>
</dbReference>